<sequence length="323" mass="36982">MTTLSNIPNLMEDRIPNISTDNLPISCMVWNVQGAGNRNFITALKEVVRANKPSVIALVETHMAGAQAQMIATILGYSGHTRVDAMGFRGGIWIYWKTEQVTVEPILKHNQHITMNITRVGATPWYFTAVYASPDPTKRSELWVELHSFAQTHNKPWLLAGDFNDTRSRSERNSSCHETTRRSVLFNEWVDDMQLIEVEFSGAAHTWARGLTPETRRSGRLDRTLCNSEWSLRFDTAKVKHLPSIHSDHCPLLLSPNGFAPTQSINRPFRFQAAWLRHETFSEFVHEKWNREEFLIPALAKLSEDLQQWNKEIFGNIFHKSAA</sequence>
<dbReference type="Pfam" id="PF03372">
    <property type="entry name" value="Exo_endo_phos"/>
    <property type="match status" value="1"/>
</dbReference>
<evidence type="ECO:0000313" key="2">
    <source>
        <dbReference type="Proteomes" id="UP000813463"/>
    </source>
</evidence>
<dbReference type="GO" id="GO:0003824">
    <property type="term" value="F:catalytic activity"/>
    <property type="evidence" value="ECO:0007669"/>
    <property type="project" value="InterPro"/>
</dbReference>
<reference evidence="2" key="1">
    <citation type="journal article" date="2021" name="Nat. Commun.">
        <title>Genomic analyses provide insights into spinach domestication and the genetic basis of agronomic traits.</title>
        <authorList>
            <person name="Cai X."/>
            <person name="Sun X."/>
            <person name="Xu C."/>
            <person name="Sun H."/>
            <person name="Wang X."/>
            <person name="Ge C."/>
            <person name="Zhang Z."/>
            <person name="Wang Q."/>
            <person name="Fei Z."/>
            <person name="Jiao C."/>
            <person name="Wang Q."/>
        </authorList>
    </citation>
    <scope>NUCLEOTIDE SEQUENCE [LARGE SCALE GENOMIC DNA]</scope>
    <source>
        <strain evidence="2">cv. Varoflay</strain>
    </source>
</reference>
<keyword evidence="2" id="KW-1185">Reference proteome</keyword>
<dbReference type="GeneID" id="110797975"/>
<evidence type="ECO:0000259" key="1">
    <source>
        <dbReference type="Pfam" id="PF03372"/>
    </source>
</evidence>
<dbReference type="Gene3D" id="3.60.10.10">
    <property type="entry name" value="Endonuclease/exonuclease/phosphatase"/>
    <property type="match status" value="1"/>
</dbReference>
<dbReference type="InterPro" id="IPR005135">
    <property type="entry name" value="Endo/exonuclease/phosphatase"/>
</dbReference>
<name>A0A9R0J1H3_SPIOL</name>
<protein>
    <recommendedName>
        <fullName evidence="1">Endonuclease/exonuclease/phosphatase domain-containing protein</fullName>
    </recommendedName>
</protein>
<dbReference type="RefSeq" id="XP_021858798.2">
    <property type="nucleotide sequence ID" value="XM_022003106.2"/>
</dbReference>
<dbReference type="PANTHER" id="PTHR35218:SF9">
    <property type="entry name" value="ENDONUCLEASE_EXONUCLEASE_PHOSPHATASE DOMAIN-CONTAINING PROTEIN"/>
    <property type="match status" value="1"/>
</dbReference>
<reference evidence="3" key="2">
    <citation type="submission" date="2025-08" db="UniProtKB">
        <authorList>
            <consortium name="RefSeq"/>
        </authorList>
    </citation>
    <scope>IDENTIFICATION</scope>
    <source>
        <tissue evidence="3">Leaf</tissue>
    </source>
</reference>
<dbReference type="PANTHER" id="PTHR35218">
    <property type="entry name" value="RNASE H DOMAIN-CONTAINING PROTEIN"/>
    <property type="match status" value="1"/>
</dbReference>
<dbReference type="SUPFAM" id="SSF56219">
    <property type="entry name" value="DNase I-like"/>
    <property type="match status" value="1"/>
</dbReference>
<proteinExistence type="predicted"/>
<organism evidence="2 3">
    <name type="scientific">Spinacia oleracea</name>
    <name type="common">Spinach</name>
    <dbReference type="NCBI Taxonomy" id="3562"/>
    <lineage>
        <taxon>Eukaryota</taxon>
        <taxon>Viridiplantae</taxon>
        <taxon>Streptophyta</taxon>
        <taxon>Embryophyta</taxon>
        <taxon>Tracheophyta</taxon>
        <taxon>Spermatophyta</taxon>
        <taxon>Magnoliopsida</taxon>
        <taxon>eudicotyledons</taxon>
        <taxon>Gunneridae</taxon>
        <taxon>Pentapetalae</taxon>
        <taxon>Caryophyllales</taxon>
        <taxon>Chenopodiaceae</taxon>
        <taxon>Chenopodioideae</taxon>
        <taxon>Anserineae</taxon>
        <taxon>Spinacia</taxon>
    </lineage>
</organism>
<evidence type="ECO:0000313" key="3">
    <source>
        <dbReference type="RefSeq" id="XP_021858798.2"/>
    </source>
</evidence>
<dbReference type="Proteomes" id="UP000813463">
    <property type="component" value="Chromosome 4"/>
</dbReference>
<dbReference type="KEGG" id="soe:110797975"/>
<dbReference type="InterPro" id="IPR036691">
    <property type="entry name" value="Endo/exonu/phosph_ase_sf"/>
</dbReference>
<gene>
    <name evidence="3" type="primary">LOC110797975</name>
</gene>
<feature type="domain" description="Endonuclease/exonuclease/phosphatase" evidence="1">
    <location>
        <begin position="28"/>
        <end position="233"/>
    </location>
</feature>
<dbReference type="AlphaFoldDB" id="A0A9R0J1H3"/>
<accession>A0A9R0J1H3</accession>